<dbReference type="EMBL" id="NQYH01000003">
    <property type="protein sequence ID" value="RIY41587.1"/>
    <property type="molecule type" value="Genomic_DNA"/>
</dbReference>
<accession>A0A3A1YZR9</accession>
<sequence length="68" mass="7956">MINPHVYKDSELEKVLRQGILLVMRISWWRAVLFTKILTFIRILKCDYGKKPPHSLQKQVIVQSGYAG</sequence>
<evidence type="ECO:0000313" key="1">
    <source>
        <dbReference type="EMBL" id="RIY41587.1"/>
    </source>
</evidence>
<reference evidence="1 2" key="1">
    <citation type="submission" date="2017-08" db="EMBL/GenBank/DDBJ databases">
        <title>Pusillimonas indicus sp. nov., a member of the family Alcaligenaceae isolated from surface seawater.</title>
        <authorList>
            <person name="Li J."/>
        </authorList>
    </citation>
    <scope>NUCLEOTIDE SEQUENCE [LARGE SCALE GENOMIC DNA]</scope>
    <source>
        <strain evidence="1 2">L52-1-41</strain>
    </source>
</reference>
<organism evidence="1 2">
    <name type="scientific">Neopusillimonas maritima</name>
    <dbReference type="NCBI Taxonomy" id="2026239"/>
    <lineage>
        <taxon>Bacteria</taxon>
        <taxon>Pseudomonadati</taxon>
        <taxon>Pseudomonadota</taxon>
        <taxon>Betaproteobacteria</taxon>
        <taxon>Burkholderiales</taxon>
        <taxon>Alcaligenaceae</taxon>
        <taxon>Neopusillimonas</taxon>
    </lineage>
</organism>
<protein>
    <submittedName>
        <fullName evidence="1">Uncharacterized protein</fullName>
    </submittedName>
</protein>
<dbReference type="Proteomes" id="UP000266206">
    <property type="component" value="Unassembled WGS sequence"/>
</dbReference>
<proteinExistence type="predicted"/>
<gene>
    <name evidence="1" type="ORF">CJP73_06340</name>
</gene>
<comment type="caution">
    <text evidence="1">The sequence shown here is derived from an EMBL/GenBank/DDBJ whole genome shotgun (WGS) entry which is preliminary data.</text>
</comment>
<dbReference type="AlphaFoldDB" id="A0A3A1YZR9"/>
<evidence type="ECO:0000313" key="2">
    <source>
        <dbReference type="Proteomes" id="UP000266206"/>
    </source>
</evidence>
<name>A0A3A1YZR9_9BURK</name>